<protein>
    <submittedName>
        <fullName evidence="1">CDP-glycerol glycerophosphotransferase family protein</fullName>
    </submittedName>
</protein>
<dbReference type="InterPro" id="IPR007554">
    <property type="entry name" value="Glycerophosphate_synth"/>
</dbReference>
<dbReference type="Proteomes" id="UP001500945">
    <property type="component" value="Unassembled WGS sequence"/>
</dbReference>
<name>A0ABP8K2A5_9MICO</name>
<evidence type="ECO:0000313" key="1">
    <source>
        <dbReference type="EMBL" id="GAA4399303.1"/>
    </source>
</evidence>
<dbReference type="InterPro" id="IPR043148">
    <property type="entry name" value="TagF_C"/>
</dbReference>
<dbReference type="SUPFAM" id="SSF53756">
    <property type="entry name" value="UDP-Glycosyltransferase/glycogen phosphorylase"/>
    <property type="match status" value="1"/>
</dbReference>
<dbReference type="Pfam" id="PF04464">
    <property type="entry name" value="Glyphos_transf"/>
    <property type="match status" value="1"/>
</dbReference>
<keyword evidence="2" id="KW-1185">Reference proteome</keyword>
<sequence>MGLAADAAKARAIGARALDSLRGRRAARALLAERPTVPDGTVEAVVYFPDLPENLYQVDQWYEPMRRLDERHRVVVVTRKWGSTARVLPDCPVPVVHCDTIEAVERFLDRQRVRVVFYVNQNQQNFPAMRFADPAHVFVCHGESDKDYMSSNQLKAYDHVFVAGRAARERIRAKLIGFDETHLVEVGRPQVDVHEPSPVALPDDGRTVVLYAPTTEGDVPSMRYSSVAGHGVALARSLLASGRHRLVYRPHPRLGLTVPAYREAHEEVLRLIDAANRADAGARHVADTSGPFGWQVDAAHVCVTDVSAVAYDWLATGKPLVVTRPSEPRAVLPQVGLVQEIELLDAADAGRAADVVDGAVRHPGDAHAALVERYFGDTTPGASMGRFLDACDAVIRGREEALVERAARPTTGRR</sequence>
<dbReference type="Gene3D" id="3.40.50.12580">
    <property type="match status" value="1"/>
</dbReference>
<dbReference type="EMBL" id="BAABGM010000003">
    <property type="protein sequence ID" value="GAA4399303.1"/>
    <property type="molecule type" value="Genomic_DNA"/>
</dbReference>
<proteinExistence type="predicted"/>
<comment type="caution">
    <text evidence="1">The sequence shown here is derived from an EMBL/GenBank/DDBJ whole genome shotgun (WGS) entry which is preliminary data.</text>
</comment>
<organism evidence="1 2">
    <name type="scientific">Fodinibacter luteus</name>
    <dbReference type="NCBI Taxonomy" id="552064"/>
    <lineage>
        <taxon>Bacteria</taxon>
        <taxon>Bacillati</taxon>
        <taxon>Actinomycetota</taxon>
        <taxon>Actinomycetes</taxon>
        <taxon>Micrococcales</taxon>
        <taxon>Intrasporangiaceae</taxon>
        <taxon>Fodinibacter (ex Wang et al. 2009)</taxon>
    </lineage>
</organism>
<accession>A0ABP8K2A5</accession>
<reference evidence="2" key="1">
    <citation type="journal article" date="2019" name="Int. J. Syst. Evol. Microbiol.">
        <title>The Global Catalogue of Microorganisms (GCM) 10K type strain sequencing project: providing services to taxonomists for standard genome sequencing and annotation.</title>
        <authorList>
            <consortium name="The Broad Institute Genomics Platform"/>
            <consortium name="The Broad Institute Genome Sequencing Center for Infectious Disease"/>
            <person name="Wu L."/>
            <person name="Ma J."/>
        </authorList>
    </citation>
    <scope>NUCLEOTIDE SEQUENCE [LARGE SCALE GENOMIC DNA]</scope>
    <source>
        <strain evidence="2">JCM 17809</strain>
    </source>
</reference>
<gene>
    <name evidence="1" type="ORF">GCM10023168_06390</name>
</gene>
<dbReference type="RefSeq" id="WP_345202186.1">
    <property type="nucleotide sequence ID" value="NZ_BAABGM010000003.1"/>
</dbReference>
<evidence type="ECO:0000313" key="2">
    <source>
        <dbReference type="Proteomes" id="UP001500945"/>
    </source>
</evidence>